<accession>A0ABU2FPD6</accession>
<protein>
    <submittedName>
        <fullName evidence="3">Glycosyltransferase family 39 protein</fullName>
        <ecNumber evidence="3">2.4.-.-</ecNumber>
    </submittedName>
</protein>
<gene>
    <name evidence="3" type="ORF">NDI86_09060</name>
</gene>
<dbReference type="RefSeq" id="WP_310900103.1">
    <property type="nucleotide sequence ID" value="NZ_JAMQOS010000002.1"/>
</dbReference>
<organism evidence="3 4">
    <name type="scientific">Haloarcula onubensis</name>
    <dbReference type="NCBI Taxonomy" id="2950539"/>
    <lineage>
        <taxon>Archaea</taxon>
        <taxon>Methanobacteriati</taxon>
        <taxon>Methanobacteriota</taxon>
        <taxon>Stenosarchaea group</taxon>
        <taxon>Halobacteria</taxon>
        <taxon>Halobacteriales</taxon>
        <taxon>Haloarculaceae</taxon>
        <taxon>Haloarcula</taxon>
    </lineage>
</organism>
<sequence length="404" mass="44159">MDRTSKQALSVFLLAFSVRVVGAVVTTVTTLNPDSRADAVRFGNGAEAIARGLPTGQPFRYTADAVELYQVLNPIAGSDTILTWGIFISPFWLLPGPSGLYARLGNGLLGAIAIYHVYRIGRYYYSHQAGVLAALPMILYPSFVAVQTTLLRDVFVFFGIVTAARLLVLPPKRLNRWLSYGLAYAMLHLALIHRQLNVVLYVGAITAGIATYVIVSRDLYKETIGLGALSGPVVYVLSLPLIRSGITRLARIRRLRASGRAVYLPNVIPQTLPELISFSWIGAAYFLYAPFPWMVRTAPDLIVSLEGISTLAFTICAVWGVRSMGRKDVPVTVGLVVGLVLAVVFYGVGTVNYGTGQRHRQMVLWVIFLFGGIGITEHVKLVWPFPQRRSPPEGTATSDSSQTE</sequence>
<feature type="transmembrane region" description="Helical" evidence="1">
    <location>
        <begin position="198"/>
        <end position="217"/>
    </location>
</feature>
<dbReference type="GO" id="GO:0016757">
    <property type="term" value="F:glycosyltransferase activity"/>
    <property type="evidence" value="ECO:0007669"/>
    <property type="project" value="UniProtKB-KW"/>
</dbReference>
<evidence type="ECO:0000256" key="1">
    <source>
        <dbReference type="SAM" id="Phobius"/>
    </source>
</evidence>
<feature type="transmembrane region" description="Helical" evidence="1">
    <location>
        <begin position="75"/>
        <end position="93"/>
    </location>
</feature>
<dbReference type="Proteomes" id="UP001268864">
    <property type="component" value="Unassembled WGS sequence"/>
</dbReference>
<keyword evidence="1" id="KW-1133">Transmembrane helix</keyword>
<keyword evidence="1" id="KW-0812">Transmembrane</keyword>
<keyword evidence="4" id="KW-1185">Reference proteome</keyword>
<feature type="transmembrane region" description="Helical" evidence="1">
    <location>
        <begin position="124"/>
        <end position="143"/>
    </location>
</feature>
<feature type="transmembrane region" description="Helical" evidence="1">
    <location>
        <begin position="150"/>
        <end position="168"/>
    </location>
</feature>
<proteinExistence type="predicted"/>
<dbReference type="InterPro" id="IPR038731">
    <property type="entry name" value="RgtA/B/C-like"/>
</dbReference>
<dbReference type="EC" id="2.4.-.-" evidence="3"/>
<evidence type="ECO:0000313" key="4">
    <source>
        <dbReference type="Proteomes" id="UP001268864"/>
    </source>
</evidence>
<feature type="transmembrane region" description="Helical" evidence="1">
    <location>
        <begin position="223"/>
        <end position="242"/>
    </location>
</feature>
<comment type="caution">
    <text evidence="3">The sequence shown here is derived from an EMBL/GenBank/DDBJ whole genome shotgun (WGS) entry which is preliminary data.</text>
</comment>
<evidence type="ECO:0000313" key="3">
    <source>
        <dbReference type="EMBL" id="MDS0282274.1"/>
    </source>
</evidence>
<reference evidence="3 4" key="1">
    <citation type="submission" date="2022-06" db="EMBL/GenBank/DDBJ databases">
        <title>Halomicroarcula sp. a new haloarchaeum isolate from saline soil.</title>
        <authorList>
            <person name="Strakova D."/>
            <person name="Galisteo C."/>
            <person name="Sanchez-Porro C."/>
            <person name="Ventosa A."/>
        </authorList>
    </citation>
    <scope>NUCLEOTIDE SEQUENCE [LARGE SCALE GENOMIC DNA]</scope>
    <source>
        <strain evidence="3 4">S3CR25-11</strain>
    </source>
</reference>
<evidence type="ECO:0000259" key="2">
    <source>
        <dbReference type="Pfam" id="PF13231"/>
    </source>
</evidence>
<feature type="transmembrane region" description="Helical" evidence="1">
    <location>
        <begin position="301"/>
        <end position="321"/>
    </location>
</feature>
<feature type="transmembrane region" description="Helical" evidence="1">
    <location>
        <begin position="333"/>
        <end position="351"/>
    </location>
</feature>
<keyword evidence="1" id="KW-0472">Membrane</keyword>
<dbReference type="Pfam" id="PF13231">
    <property type="entry name" value="PMT_2"/>
    <property type="match status" value="1"/>
</dbReference>
<keyword evidence="3" id="KW-0328">Glycosyltransferase</keyword>
<name>A0ABU2FPD6_9EURY</name>
<feature type="transmembrane region" description="Helical" evidence="1">
    <location>
        <begin position="363"/>
        <end position="383"/>
    </location>
</feature>
<keyword evidence="3" id="KW-0808">Transferase</keyword>
<dbReference type="EMBL" id="JAMQOS010000002">
    <property type="protein sequence ID" value="MDS0282274.1"/>
    <property type="molecule type" value="Genomic_DNA"/>
</dbReference>
<feature type="domain" description="Glycosyltransferase RgtA/B/C/D-like" evidence="2">
    <location>
        <begin position="88"/>
        <end position="224"/>
    </location>
</feature>